<evidence type="ECO:0000313" key="1">
    <source>
        <dbReference type="EMBL" id="PJZ56575.1"/>
    </source>
</evidence>
<protein>
    <submittedName>
        <fullName evidence="1">Uncharacterized protein</fullName>
    </submittedName>
</protein>
<gene>
    <name evidence="1" type="ORF">CH367_14055</name>
</gene>
<evidence type="ECO:0000313" key="2">
    <source>
        <dbReference type="Proteomes" id="UP000231879"/>
    </source>
</evidence>
<name>A0ABX4NLM1_9LEPT</name>
<comment type="caution">
    <text evidence="1">The sequence shown here is derived from an EMBL/GenBank/DDBJ whole genome shotgun (WGS) entry which is preliminary data.</text>
</comment>
<sequence>MSKKTKRWAAFLGMTGLVVALLCFTVMLSGNQCPAFGFSEQTAANDLPPCHRTEKAKDSVPTCSSCDLLVSPESVSSKNPDLERSYFSILSVLQNPFDLGWGILTDRNGLYERNSNFNAQKFTFQSISSVRLLI</sequence>
<accession>A0ABX4NLM1</accession>
<keyword evidence="2" id="KW-1185">Reference proteome</keyword>
<dbReference type="RefSeq" id="WP_100763142.1">
    <property type="nucleotide sequence ID" value="NZ_NPDS01000006.1"/>
</dbReference>
<organism evidence="1 2">
    <name type="scientific">Leptospira barantonii</name>
    <dbReference type="NCBI Taxonomy" id="2023184"/>
    <lineage>
        <taxon>Bacteria</taxon>
        <taxon>Pseudomonadati</taxon>
        <taxon>Spirochaetota</taxon>
        <taxon>Spirochaetia</taxon>
        <taxon>Leptospirales</taxon>
        <taxon>Leptospiraceae</taxon>
        <taxon>Leptospira</taxon>
    </lineage>
</organism>
<dbReference type="Proteomes" id="UP000231879">
    <property type="component" value="Unassembled WGS sequence"/>
</dbReference>
<reference evidence="1 2" key="1">
    <citation type="submission" date="2017-07" db="EMBL/GenBank/DDBJ databases">
        <title>Leptospira spp. isolated from tropical soils.</title>
        <authorList>
            <person name="Thibeaux R."/>
            <person name="Iraola G."/>
            <person name="Ferres I."/>
            <person name="Bierque E."/>
            <person name="Girault D."/>
            <person name="Soupe-Gilbert M.-E."/>
            <person name="Picardeau M."/>
            <person name="Goarant C."/>
        </authorList>
    </citation>
    <scope>NUCLEOTIDE SEQUENCE [LARGE SCALE GENOMIC DNA]</scope>
    <source>
        <strain evidence="1 2">FH4-C-A1</strain>
    </source>
</reference>
<dbReference type="EMBL" id="NPDS01000006">
    <property type="protein sequence ID" value="PJZ56575.1"/>
    <property type="molecule type" value="Genomic_DNA"/>
</dbReference>
<proteinExistence type="predicted"/>